<dbReference type="Proteomes" id="UP000226080">
    <property type="component" value="Unassembled WGS sequence"/>
</dbReference>
<dbReference type="EMBL" id="CP012959">
    <property type="protein sequence ID" value="AMQ93133.1"/>
    <property type="molecule type" value="Genomic_DNA"/>
</dbReference>
<evidence type="ECO:0000313" key="8">
    <source>
        <dbReference type="Proteomes" id="UP000323012"/>
    </source>
</evidence>
<reference evidence="3 6" key="1">
    <citation type="submission" date="2015-10" db="EMBL/GenBank/DDBJ databases">
        <title>Tn-seq of a polymicrobial infection.</title>
        <authorList>
            <person name="Stacy A."/>
            <person name="Rumbaugh K.P."/>
            <person name="Whiteley M."/>
        </authorList>
    </citation>
    <scope>NUCLEOTIDE SEQUENCE [LARGE SCALE GENOMIC DNA]</scope>
    <source>
        <strain evidence="3 6">624</strain>
    </source>
</reference>
<dbReference type="Pfam" id="PF00561">
    <property type="entry name" value="Abhydrolase_1"/>
    <property type="match status" value="1"/>
</dbReference>
<dbReference type="Proteomes" id="UP000323012">
    <property type="component" value="Unassembled WGS sequence"/>
</dbReference>
<dbReference type="SMR" id="A0A142FXK3"/>
<evidence type="ECO:0000313" key="5">
    <source>
        <dbReference type="EMBL" id="TYA39318.1"/>
    </source>
</evidence>
<dbReference type="InterPro" id="IPR000073">
    <property type="entry name" value="AB_hydrolase_1"/>
</dbReference>
<evidence type="ECO:0000313" key="6">
    <source>
        <dbReference type="Proteomes" id="UP000072236"/>
    </source>
</evidence>
<accession>A0A142FXK3</accession>
<protein>
    <submittedName>
        <fullName evidence="5">Alpha/beta fold hydrolase</fullName>
    </submittedName>
    <submittedName>
        <fullName evidence="4">Alpha/beta hydrolase</fullName>
    </submittedName>
    <submittedName>
        <fullName evidence="3">Esterase</fullName>
    </submittedName>
</protein>
<dbReference type="eggNOG" id="COG0596">
    <property type="taxonomic scope" value="Bacteria"/>
</dbReference>
<dbReference type="PANTHER" id="PTHR46118">
    <property type="entry name" value="PROTEIN ABHD11"/>
    <property type="match status" value="1"/>
</dbReference>
<proteinExistence type="predicted"/>
<organism evidence="5 8">
    <name type="scientific">Aggregatibacter actinomycetemcomitans</name>
    <name type="common">Actinobacillus actinomycetemcomitans</name>
    <name type="synonym">Haemophilus actinomycetemcomitans</name>
    <dbReference type="NCBI Taxonomy" id="714"/>
    <lineage>
        <taxon>Bacteria</taxon>
        <taxon>Pseudomonadati</taxon>
        <taxon>Pseudomonadota</taxon>
        <taxon>Gammaproteobacteria</taxon>
        <taxon>Pasteurellales</taxon>
        <taxon>Pasteurellaceae</taxon>
        <taxon>Aggregatibacter</taxon>
    </lineage>
</organism>
<evidence type="ECO:0000313" key="7">
    <source>
        <dbReference type="Proteomes" id="UP000226080"/>
    </source>
</evidence>
<gene>
    <name evidence="3" type="ORF">ACT75_00625</name>
    <name evidence="4" type="ORF">CQR80_02135</name>
    <name evidence="5" type="ORF">FXB79_03905</name>
</gene>
<dbReference type="EMBL" id="VSED01000007">
    <property type="protein sequence ID" value="TYA39318.1"/>
    <property type="molecule type" value="Genomic_DNA"/>
</dbReference>
<dbReference type="SUPFAM" id="SSF53474">
    <property type="entry name" value="alpha/beta-Hydrolases"/>
    <property type="match status" value="1"/>
</dbReference>
<dbReference type="InterPro" id="IPR029058">
    <property type="entry name" value="AB_hydrolase_fold"/>
</dbReference>
<feature type="domain" description="AB hydrolase-1" evidence="2">
    <location>
        <begin position="19"/>
        <end position="245"/>
    </location>
</feature>
<dbReference type="OrthoDB" id="9808398at2"/>
<name>A0A142FXK3_AGGAC</name>
<dbReference type="PANTHER" id="PTHR46118:SF4">
    <property type="entry name" value="PROTEIN ABHD11"/>
    <property type="match status" value="1"/>
</dbReference>
<evidence type="ECO:0000313" key="3">
    <source>
        <dbReference type="EMBL" id="AMQ93133.1"/>
    </source>
</evidence>
<dbReference type="RefSeq" id="WP_005540882.1">
    <property type="nucleotide sequence ID" value="NZ_CP012959.1"/>
</dbReference>
<evidence type="ECO:0000256" key="1">
    <source>
        <dbReference type="ARBA" id="ARBA00022801"/>
    </source>
</evidence>
<dbReference type="GO" id="GO:0016787">
    <property type="term" value="F:hydrolase activity"/>
    <property type="evidence" value="ECO:0007669"/>
    <property type="project" value="UniProtKB-KW"/>
</dbReference>
<keyword evidence="7" id="KW-1185">Reference proteome</keyword>
<dbReference type="Proteomes" id="UP000072236">
    <property type="component" value="Chromosome"/>
</dbReference>
<dbReference type="EMBL" id="PCGW01000003">
    <property type="protein sequence ID" value="PHO21261.1"/>
    <property type="molecule type" value="Genomic_DNA"/>
</dbReference>
<evidence type="ECO:0000313" key="4">
    <source>
        <dbReference type="EMBL" id="PHO21261.1"/>
    </source>
</evidence>
<dbReference type="KEGG" id="aact:ACT75_00625"/>
<keyword evidence="1 5" id="KW-0378">Hydrolase</keyword>
<sequence length="266" mass="30039">MQKLLNFQFNELKQAINKPTLVFIHGLFGDMNNLGIIARAFSEDYAILRVDLRNHGASFHSEEMNYDLMAEDVFHVIQSLSLHEVTLVGHSMGGKTAMVLAANSPNLVKGLVVIDIAPIAYGEHGHDAVFNGLFAVKNTQPHTRQEAKPILAQHIYDESVQQFMLKSFDATSADYFRFNLTALKRNYPNLMGWQTRHIQQPCLFIKGGNSSYILPEYADRILAQCPQASSFTINGSDHWVHAEKPQFVIRAITNFLNKINSEYKSK</sequence>
<dbReference type="Gene3D" id="3.40.50.1820">
    <property type="entry name" value="alpha/beta hydrolase"/>
    <property type="match status" value="1"/>
</dbReference>
<evidence type="ECO:0000259" key="2">
    <source>
        <dbReference type="Pfam" id="PF00561"/>
    </source>
</evidence>
<reference evidence="4 7" key="2">
    <citation type="submission" date="2017-10" db="EMBL/GenBank/DDBJ databases">
        <title>Draft genome sequences of Aggregatibacter actinomycetemcomitans strains 310a and 310b.</title>
        <authorList>
            <person name="May A.C."/>
            <person name="Ohta H."/>
            <person name="Maeda H."/>
            <person name="Kokeguchi S."/>
            <person name="Cugini C."/>
        </authorList>
    </citation>
    <scope>NUCLEOTIDE SEQUENCE [LARGE SCALE GENOMIC DNA]</scope>
    <source>
        <strain evidence="4 7">310b</strain>
    </source>
</reference>
<reference evidence="5 8" key="3">
    <citation type="submission" date="2019-08" db="EMBL/GenBank/DDBJ databases">
        <title>Whole genome sequencing of Aggregatibacter actinomycetemcomitans cultured from blood stream infections in Denmark reveals a novel phylogenetic lineage expressing serotype a membrane O polysaccharide.</title>
        <authorList>
            <person name="Nedergaard S."/>
            <person name="Kobel C.M."/>
            <person name="Nielsen M.B."/>
            <person name="Moeller R.T."/>
            <person name="Jensen A.B."/>
            <person name="Noerskov-Lauritsen N."/>
        </authorList>
    </citation>
    <scope>NUCLEOTIDE SEQUENCE [LARGE SCALE GENOMIC DNA]</scope>
    <source>
        <strain evidence="5 8">PN_563</strain>
    </source>
</reference>
<dbReference type="AlphaFoldDB" id="A0A142FXK3"/>